<keyword evidence="1" id="KW-0812">Transmembrane</keyword>
<organism evidence="2 3">
    <name type="scientific">Paeniglutamicibacter antarcticus</name>
    <dbReference type="NCBI Taxonomy" id="494023"/>
    <lineage>
        <taxon>Bacteria</taxon>
        <taxon>Bacillati</taxon>
        <taxon>Actinomycetota</taxon>
        <taxon>Actinomycetes</taxon>
        <taxon>Micrococcales</taxon>
        <taxon>Micrococcaceae</taxon>
        <taxon>Paeniglutamicibacter</taxon>
    </lineage>
</organism>
<evidence type="ECO:0000256" key="1">
    <source>
        <dbReference type="SAM" id="Phobius"/>
    </source>
</evidence>
<evidence type="ECO:0000313" key="3">
    <source>
        <dbReference type="Proteomes" id="UP001501257"/>
    </source>
</evidence>
<comment type="caution">
    <text evidence="2">The sequence shown here is derived from an EMBL/GenBank/DDBJ whole genome shotgun (WGS) entry which is preliminary data.</text>
</comment>
<keyword evidence="1" id="KW-0472">Membrane</keyword>
<name>A0ABP9TQH7_9MICC</name>
<protein>
    <submittedName>
        <fullName evidence="2">Uncharacterized protein</fullName>
    </submittedName>
</protein>
<feature type="transmembrane region" description="Helical" evidence="1">
    <location>
        <begin position="35"/>
        <end position="56"/>
    </location>
</feature>
<keyword evidence="3" id="KW-1185">Reference proteome</keyword>
<keyword evidence="1" id="KW-1133">Transmembrane helix</keyword>
<dbReference type="Proteomes" id="UP001501257">
    <property type="component" value="Unassembled WGS sequence"/>
</dbReference>
<proteinExistence type="predicted"/>
<reference evidence="3" key="1">
    <citation type="journal article" date="2019" name="Int. J. Syst. Evol. Microbiol.">
        <title>The Global Catalogue of Microorganisms (GCM) 10K type strain sequencing project: providing services to taxonomists for standard genome sequencing and annotation.</title>
        <authorList>
            <consortium name="The Broad Institute Genomics Platform"/>
            <consortium name="The Broad Institute Genome Sequencing Center for Infectious Disease"/>
            <person name="Wu L."/>
            <person name="Ma J."/>
        </authorList>
    </citation>
    <scope>NUCLEOTIDE SEQUENCE [LARGE SCALE GENOMIC DNA]</scope>
    <source>
        <strain evidence="3">JCM 18952</strain>
    </source>
</reference>
<evidence type="ECO:0000313" key="2">
    <source>
        <dbReference type="EMBL" id="GAA5228989.1"/>
    </source>
</evidence>
<gene>
    <name evidence="2" type="ORF">GCM10025778_35280</name>
</gene>
<accession>A0ABP9TQH7</accession>
<sequence length="233" mass="25475">MIMLFNNHFPIPLVTDLVGLRAAEAAEATAFWTLLLAIGTFGLLAGAVAAAIFAGLTWKATRSQLNGANEQLAMARKAKLEAEADNVSAWLMHDGGNLGVFVRNGNSGPVYDMNCELFFKPDDKSSTPSVPVNNWASMAVPPAVSGVEKELRFALNSDGYVFAYTDQKTGIDYNKNRQSTVLMKTDDDWKPWNGSAISTGLAVRISFRDSSGVYWRRDWDGKVTQQDLSIEKS</sequence>
<dbReference type="EMBL" id="BAABLK010000092">
    <property type="protein sequence ID" value="GAA5228989.1"/>
    <property type="molecule type" value="Genomic_DNA"/>
</dbReference>